<dbReference type="NCBIfam" id="TIGR01444">
    <property type="entry name" value="fkbM_fam"/>
    <property type="match status" value="1"/>
</dbReference>
<keyword evidence="3" id="KW-1185">Reference proteome</keyword>
<dbReference type="InterPro" id="IPR052514">
    <property type="entry name" value="SAM-dependent_MTase"/>
</dbReference>
<dbReference type="EMBL" id="BAABJY010000002">
    <property type="protein sequence ID" value="GAA4863544.1"/>
    <property type="molecule type" value="Genomic_DNA"/>
</dbReference>
<organism evidence="2 3">
    <name type="scientific">Luteimonas vadosa</name>
    <dbReference type="NCBI Taxonomy" id="1165507"/>
    <lineage>
        <taxon>Bacteria</taxon>
        <taxon>Pseudomonadati</taxon>
        <taxon>Pseudomonadota</taxon>
        <taxon>Gammaproteobacteria</taxon>
        <taxon>Lysobacterales</taxon>
        <taxon>Lysobacteraceae</taxon>
        <taxon>Luteimonas</taxon>
    </lineage>
</organism>
<dbReference type="InterPro" id="IPR006342">
    <property type="entry name" value="FkbM_mtfrase"/>
</dbReference>
<proteinExistence type="predicted"/>
<sequence length="278" mass="29764">MHRPLTTMRAPLDLQGSLVYLLARLNPFGEQAWALHRATGLRFRVNVRDVVGRTILRRTAYEPDLTAWLLAGLGGDEPGVFVDVGANIGWFSLQAARCGGVSRVLAVEPDAGNQQLLQANIERNGLGGRIEAVACAAGAEPGLARLHRYKASNRGRHSLLVQHGQGSSWVPVERVDTLLVRLGLGEAPIAAIKVDVEGYEPWVLAGAERALARCEALLVELSPDMTRAGGSGLEAMLDAIAGAGFVPQIWDVSPAAPSWREVRDCARQATVGFRRGAA</sequence>
<protein>
    <recommendedName>
        <fullName evidence="1">Methyltransferase FkbM domain-containing protein</fullName>
    </recommendedName>
</protein>
<dbReference type="PANTHER" id="PTHR34203">
    <property type="entry name" value="METHYLTRANSFERASE, FKBM FAMILY PROTEIN"/>
    <property type="match status" value="1"/>
</dbReference>
<reference evidence="3" key="1">
    <citation type="journal article" date="2019" name="Int. J. Syst. Evol. Microbiol.">
        <title>The Global Catalogue of Microorganisms (GCM) 10K type strain sequencing project: providing services to taxonomists for standard genome sequencing and annotation.</title>
        <authorList>
            <consortium name="The Broad Institute Genomics Platform"/>
            <consortium name="The Broad Institute Genome Sequencing Center for Infectious Disease"/>
            <person name="Wu L."/>
            <person name="Ma J."/>
        </authorList>
    </citation>
    <scope>NUCLEOTIDE SEQUENCE [LARGE SCALE GENOMIC DNA]</scope>
    <source>
        <strain evidence="3">JCM 18392</strain>
    </source>
</reference>
<evidence type="ECO:0000313" key="2">
    <source>
        <dbReference type="EMBL" id="GAA4863544.1"/>
    </source>
</evidence>
<feature type="domain" description="Methyltransferase FkbM" evidence="1">
    <location>
        <begin position="83"/>
        <end position="246"/>
    </location>
</feature>
<dbReference type="Pfam" id="PF05050">
    <property type="entry name" value="Methyltransf_21"/>
    <property type="match status" value="1"/>
</dbReference>
<gene>
    <name evidence="2" type="ORF">GCM10023332_14630</name>
</gene>
<accession>A0ABP9DY16</accession>
<evidence type="ECO:0000313" key="3">
    <source>
        <dbReference type="Proteomes" id="UP001501323"/>
    </source>
</evidence>
<dbReference type="PANTHER" id="PTHR34203:SF13">
    <property type="entry name" value="EXPRESSED PROTEIN"/>
    <property type="match status" value="1"/>
</dbReference>
<dbReference type="SUPFAM" id="SSF53335">
    <property type="entry name" value="S-adenosyl-L-methionine-dependent methyltransferases"/>
    <property type="match status" value="1"/>
</dbReference>
<evidence type="ECO:0000259" key="1">
    <source>
        <dbReference type="Pfam" id="PF05050"/>
    </source>
</evidence>
<name>A0ABP9DY16_9GAMM</name>
<comment type="caution">
    <text evidence="2">The sequence shown here is derived from an EMBL/GenBank/DDBJ whole genome shotgun (WGS) entry which is preliminary data.</text>
</comment>
<dbReference type="InterPro" id="IPR029063">
    <property type="entry name" value="SAM-dependent_MTases_sf"/>
</dbReference>
<dbReference type="Proteomes" id="UP001501323">
    <property type="component" value="Unassembled WGS sequence"/>
</dbReference>
<dbReference type="Gene3D" id="3.40.50.150">
    <property type="entry name" value="Vaccinia Virus protein VP39"/>
    <property type="match status" value="1"/>
</dbReference>